<evidence type="ECO:0000313" key="4">
    <source>
        <dbReference type="Proteomes" id="UP000002009"/>
    </source>
</evidence>
<evidence type="ECO:0000256" key="2">
    <source>
        <dbReference type="SAM" id="Phobius"/>
    </source>
</evidence>
<name>C1E1E9_MICCC</name>
<protein>
    <submittedName>
        <fullName evidence="3">Uncharacterized protein</fullName>
    </submittedName>
</protein>
<dbReference type="EMBL" id="CP001324">
    <property type="protein sequence ID" value="ACO61726.1"/>
    <property type="molecule type" value="Genomic_DNA"/>
</dbReference>
<reference evidence="3 4" key="1">
    <citation type="journal article" date="2009" name="Science">
        <title>Green evolution and dynamic adaptations revealed by genomes of the marine picoeukaryotes Micromonas.</title>
        <authorList>
            <person name="Worden A.Z."/>
            <person name="Lee J.H."/>
            <person name="Mock T."/>
            <person name="Rouze P."/>
            <person name="Simmons M.P."/>
            <person name="Aerts A.L."/>
            <person name="Allen A.E."/>
            <person name="Cuvelier M.L."/>
            <person name="Derelle E."/>
            <person name="Everett M.V."/>
            <person name="Foulon E."/>
            <person name="Grimwood J."/>
            <person name="Gundlach H."/>
            <person name="Henrissat B."/>
            <person name="Napoli C."/>
            <person name="McDonald S.M."/>
            <person name="Parker M.S."/>
            <person name="Rombauts S."/>
            <person name="Salamov A."/>
            <person name="Von Dassow P."/>
            <person name="Badger J.H."/>
            <person name="Coutinho P.M."/>
            <person name="Demir E."/>
            <person name="Dubchak I."/>
            <person name="Gentemann C."/>
            <person name="Eikrem W."/>
            <person name="Gready J.E."/>
            <person name="John U."/>
            <person name="Lanier W."/>
            <person name="Lindquist E.A."/>
            <person name="Lucas S."/>
            <person name="Mayer K.F."/>
            <person name="Moreau H."/>
            <person name="Not F."/>
            <person name="Otillar R."/>
            <person name="Panaud O."/>
            <person name="Pangilinan J."/>
            <person name="Paulsen I."/>
            <person name="Piegu B."/>
            <person name="Poliakov A."/>
            <person name="Robbens S."/>
            <person name="Schmutz J."/>
            <person name="Toulza E."/>
            <person name="Wyss T."/>
            <person name="Zelensky A."/>
            <person name="Zhou K."/>
            <person name="Armbrust E.V."/>
            <person name="Bhattacharya D."/>
            <person name="Goodenough U.W."/>
            <person name="Van de Peer Y."/>
            <person name="Grigoriev I.V."/>
        </authorList>
    </citation>
    <scope>NUCLEOTIDE SEQUENCE [LARGE SCALE GENOMIC DNA]</scope>
    <source>
        <strain evidence="4">RCC299 / NOUM17</strain>
    </source>
</reference>
<keyword evidence="2" id="KW-1133">Transmembrane helix</keyword>
<keyword evidence="4" id="KW-1185">Reference proteome</keyword>
<organism evidence="3 4">
    <name type="scientific">Micromonas commoda (strain RCC299 / NOUM17 / CCMP2709)</name>
    <name type="common">Picoplanktonic green alga</name>
    <dbReference type="NCBI Taxonomy" id="296587"/>
    <lineage>
        <taxon>Eukaryota</taxon>
        <taxon>Viridiplantae</taxon>
        <taxon>Chlorophyta</taxon>
        <taxon>Mamiellophyceae</taxon>
        <taxon>Mamiellales</taxon>
        <taxon>Mamiellaceae</taxon>
        <taxon>Micromonas</taxon>
    </lineage>
</organism>
<dbReference type="AlphaFoldDB" id="C1E1E9"/>
<proteinExistence type="predicted"/>
<dbReference type="OrthoDB" id="5357at2759"/>
<dbReference type="GeneID" id="8242090"/>
<feature type="transmembrane region" description="Helical" evidence="2">
    <location>
        <begin position="263"/>
        <end position="281"/>
    </location>
</feature>
<dbReference type="InParanoid" id="C1E1E9"/>
<feature type="transmembrane region" description="Helical" evidence="2">
    <location>
        <begin position="236"/>
        <end position="257"/>
    </location>
</feature>
<accession>C1E1E9</accession>
<dbReference type="KEGG" id="mis:MICPUN_56848"/>
<evidence type="ECO:0000313" key="3">
    <source>
        <dbReference type="EMBL" id="ACO61726.1"/>
    </source>
</evidence>
<dbReference type="RefSeq" id="XP_002500468.1">
    <property type="nucleotide sequence ID" value="XM_002500422.1"/>
</dbReference>
<feature type="region of interest" description="Disordered" evidence="1">
    <location>
        <begin position="75"/>
        <end position="109"/>
    </location>
</feature>
<dbReference type="OMA" id="CAFADER"/>
<keyword evidence="2" id="KW-0472">Membrane</keyword>
<evidence type="ECO:0000256" key="1">
    <source>
        <dbReference type="SAM" id="MobiDB-lite"/>
    </source>
</evidence>
<dbReference type="eggNOG" id="ENOG502S6A7">
    <property type="taxonomic scope" value="Eukaryota"/>
</dbReference>
<dbReference type="Proteomes" id="UP000002009">
    <property type="component" value="Chromosome 3"/>
</dbReference>
<sequence length="382" mass="41651">MSGSPPLTPSRAEGDVKGLRRGMNALATMNGARAMAPSGAVARARAPDTRATASRVYARRVGTSRGTLLAKVPSRLGRPHSWRPQLPPKRRRAITRAADDPERRRPGFNKKRLASPKFSEEAQTWALLGGIATSLTAIVAVVVAANNEAAYFGSPDDFSYMGDDFTGGPSLDVSPGNVAAAAIWSFGLFFKSPLQILLVFLGRTDTERPSDWLLRKSSGVTEETRTWEEASAPQKAALIAFFTVCGCGVVSGIDALFAGEETWALSAGLGFTMLAFVAELGSPRRYSRAELDVLEAQYDDFVAFADEALERRGRCHGSEVERAFRRRFGKYTEAVLSDRDLRTMILNWHPNAERTSSGYYKNLSVKEGVDRRNPVTVKDLGL</sequence>
<feature type="transmembrane region" description="Helical" evidence="2">
    <location>
        <begin position="125"/>
        <end position="145"/>
    </location>
</feature>
<gene>
    <name evidence="3" type="ORF">MICPUN_56848</name>
</gene>
<keyword evidence="2" id="KW-0812">Transmembrane</keyword>